<dbReference type="GO" id="GO:0016485">
    <property type="term" value="P:protein processing"/>
    <property type="evidence" value="ECO:0007669"/>
    <property type="project" value="TreeGrafter"/>
</dbReference>
<dbReference type="InterPro" id="IPR036852">
    <property type="entry name" value="Peptidase_S8/S53_dom_sf"/>
</dbReference>
<dbReference type="PANTHER" id="PTHR42884:SF23">
    <property type="entry name" value="FURIN-LIKE PROTEASE 2"/>
    <property type="match status" value="1"/>
</dbReference>
<dbReference type="InterPro" id="IPR008979">
    <property type="entry name" value="Galactose-bd-like_sf"/>
</dbReference>
<proteinExistence type="inferred from homology"/>
<dbReference type="GO" id="GO:0004252">
    <property type="term" value="F:serine-type endopeptidase activity"/>
    <property type="evidence" value="ECO:0007669"/>
    <property type="project" value="InterPro"/>
</dbReference>
<organism evidence="8 9">
    <name type="scientific">Rodentolepis nana</name>
    <name type="common">Dwarf tapeworm</name>
    <name type="synonym">Hymenolepis nana</name>
    <dbReference type="NCBI Taxonomy" id="102285"/>
    <lineage>
        <taxon>Eukaryota</taxon>
        <taxon>Metazoa</taxon>
        <taxon>Spiralia</taxon>
        <taxon>Lophotrochozoa</taxon>
        <taxon>Platyhelminthes</taxon>
        <taxon>Cestoda</taxon>
        <taxon>Eucestoda</taxon>
        <taxon>Cyclophyllidea</taxon>
        <taxon>Hymenolepididae</taxon>
        <taxon>Rodentolepis</taxon>
    </lineage>
</organism>
<evidence type="ECO:0000259" key="7">
    <source>
        <dbReference type="PROSITE" id="PS51829"/>
    </source>
</evidence>
<dbReference type="Pfam" id="PF00082">
    <property type="entry name" value="Peptidase_S8"/>
    <property type="match status" value="1"/>
</dbReference>
<evidence type="ECO:0000256" key="5">
    <source>
        <dbReference type="ARBA" id="ARBA00023157"/>
    </source>
</evidence>
<dbReference type="PROSITE" id="PS51892">
    <property type="entry name" value="SUBTILASE"/>
    <property type="match status" value="1"/>
</dbReference>
<keyword evidence="5" id="KW-1015">Disulfide bond</keyword>
<gene>
    <name evidence="8" type="ORF">HNAJ_LOCUS4055</name>
</gene>
<feature type="domain" description="P/Homo B" evidence="7">
    <location>
        <begin position="158"/>
        <end position="310"/>
    </location>
</feature>
<evidence type="ECO:0000256" key="2">
    <source>
        <dbReference type="ARBA" id="ARBA00022685"/>
    </source>
</evidence>
<dbReference type="GO" id="GO:0000139">
    <property type="term" value="C:Golgi membrane"/>
    <property type="evidence" value="ECO:0007669"/>
    <property type="project" value="TreeGrafter"/>
</dbReference>
<keyword evidence="2" id="KW-0165">Cleavage on pair of basic residues</keyword>
<dbReference type="OrthoDB" id="300641at2759"/>
<protein>
    <recommendedName>
        <fullName evidence="7">P/Homo B domain-containing protein</fullName>
    </recommendedName>
</protein>
<dbReference type="InterPro" id="IPR002884">
    <property type="entry name" value="P_dom"/>
</dbReference>
<keyword evidence="1" id="KW-0645">Protease</keyword>
<dbReference type="GO" id="GO:0005802">
    <property type="term" value="C:trans-Golgi network"/>
    <property type="evidence" value="ECO:0007669"/>
    <property type="project" value="TreeGrafter"/>
</dbReference>
<dbReference type="AlphaFoldDB" id="A0A3P7VF95"/>
<dbReference type="PROSITE" id="PS00138">
    <property type="entry name" value="SUBTILASE_SER"/>
    <property type="match status" value="1"/>
</dbReference>
<evidence type="ECO:0000256" key="4">
    <source>
        <dbReference type="ARBA" id="ARBA00022825"/>
    </source>
</evidence>
<keyword evidence="3" id="KW-0378">Hydrolase</keyword>
<dbReference type="Gene3D" id="2.60.120.260">
    <property type="entry name" value="Galactose-binding domain-like"/>
    <property type="match status" value="1"/>
</dbReference>
<reference evidence="8 9" key="1">
    <citation type="submission" date="2018-11" db="EMBL/GenBank/DDBJ databases">
        <authorList>
            <consortium name="Pathogen Informatics"/>
        </authorList>
    </citation>
    <scope>NUCLEOTIDE SEQUENCE [LARGE SCALE GENOMIC DNA]</scope>
</reference>
<dbReference type="Proteomes" id="UP000278807">
    <property type="component" value="Unassembled WGS sequence"/>
</dbReference>
<evidence type="ECO:0000313" key="8">
    <source>
        <dbReference type="EMBL" id="VDN99914.1"/>
    </source>
</evidence>
<comment type="caution">
    <text evidence="6">Lacks conserved residue(s) required for the propagation of feature annotation.</text>
</comment>
<dbReference type="PANTHER" id="PTHR42884">
    <property type="entry name" value="PROPROTEIN CONVERTASE SUBTILISIN/KEXIN-RELATED"/>
    <property type="match status" value="1"/>
</dbReference>
<dbReference type="Pfam" id="PF01483">
    <property type="entry name" value="P_proprotein"/>
    <property type="match status" value="1"/>
</dbReference>
<dbReference type="InterPro" id="IPR000209">
    <property type="entry name" value="Peptidase_S8/S53_dom"/>
</dbReference>
<dbReference type="SUPFAM" id="SSF52743">
    <property type="entry name" value="Subtilisin-like"/>
    <property type="match status" value="1"/>
</dbReference>
<dbReference type="EMBL" id="UZAE01002633">
    <property type="protein sequence ID" value="VDN99914.1"/>
    <property type="molecule type" value="Genomic_DNA"/>
</dbReference>
<evidence type="ECO:0000256" key="1">
    <source>
        <dbReference type="ARBA" id="ARBA00022670"/>
    </source>
</evidence>
<evidence type="ECO:0000256" key="3">
    <source>
        <dbReference type="ARBA" id="ARBA00022801"/>
    </source>
</evidence>
<dbReference type="SUPFAM" id="SSF49785">
    <property type="entry name" value="Galactose-binding domain-like"/>
    <property type="match status" value="1"/>
</dbReference>
<keyword evidence="4" id="KW-0720">Serine protease</keyword>
<comment type="similarity">
    <text evidence="6">Belongs to the peptidase S8 family.</text>
</comment>
<keyword evidence="9" id="KW-1185">Reference proteome</keyword>
<dbReference type="PROSITE" id="PS51829">
    <property type="entry name" value="P_HOMO_B"/>
    <property type="match status" value="1"/>
</dbReference>
<evidence type="ECO:0000256" key="6">
    <source>
        <dbReference type="PROSITE-ProRule" id="PRU01240"/>
    </source>
</evidence>
<accession>A0A3P7VF95</accession>
<evidence type="ECO:0000313" key="9">
    <source>
        <dbReference type="Proteomes" id="UP000278807"/>
    </source>
</evidence>
<dbReference type="InterPro" id="IPR023828">
    <property type="entry name" value="Peptidase_S8_Ser-AS"/>
</dbReference>
<dbReference type="Gene3D" id="3.40.50.200">
    <property type="entry name" value="Peptidase S8/S53 domain"/>
    <property type="match status" value="1"/>
</dbReference>
<name>A0A3P7VF95_RODNA</name>
<sequence>MEGDNCGADGIVNHPSVIGVSALSENGLSPSYGEACAAVAVAVPVGGAEDEFTFRAQLNGRRLFAPTTKINNMCTTSFVGTSASNPMAAGIVALAMEANPNLQPRDVSAIIALSGRIPTASATGIYINGGGYLVSHIYGSGLLNTVRVINLAKTWIPLGPRRMCIKYKGGWTGSRNSLLWRRSLLKLYPHKTARFTFSFTPDNCDVEVIEVVRVGMQWLSEHRGSLEVKLTSPSGQKAYLLYPRIKDHFKGKSEMIWKSVMHTGESSYGSWTISVRDTGRRGNRTRRSSSLRASGGIFFIGIELHGTLRNESAFQQNNANIIKHWHPDRLAAYKANVAVTLNTAMIAELYDRDRWDALFEKVEQ</sequence>